<dbReference type="RefSeq" id="WP_379188880.1">
    <property type="nucleotide sequence ID" value="NZ_JBHSOW010000048.1"/>
</dbReference>
<keyword evidence="1" id="KW-0812">Transmembrane</keyword>
<accession>A0ABW0VWS4</accession>
<dbReference type="InterPro" id="IPR058725">
    <property type="entry name" value="YczF"/>
</dbReference>
<evidence type="ECO:0000313" key="2">
    <source>
        <dbReference type="EMBL" id="MFC5650325.1"/>
    </source>
</evidence>
<protein>
    <submittedName>
        <fullName evidence="2">Uncharacterized protein</fullName>
    </submittedName>
</protein>
<sequence>MKIIVAYISILLLSLSFLVIADVLAGMPLSTAIHVQIESFNVSSLSENVAIVLLMIIPILTPFMKKLCNPK</sequence>
<reference evidence="3" key="1">
    <citation type="journal article" date="2019" name="Int. J. Syst. Evol. Microbiol.">
        <title>The Global Catalogue of Microorganisms (GCM) 10K type strain sequencing project: providing services to taxonomists for standard genome sequencing and annotation.</title>
        <authorList>
            <consortium name="The Broad Institute Genomics Platform"/>
            <consortium name="The Broad Institute Genome Sequencing Center for Infectious Disease"/>
            <person name="Wu L."/>
            <person name="Ma J."/>
        </authorList>
    </citation>
    <scope>NUCLEOTIDE SEQUENCE [LARGE SCALE GENOMIC DNA]</scope>
    <source>
        <strain evidence="3">CGMCC 1.3240</strain>
    </source>
</reference>
<evidence type="ECO:0000256" key="1">
    <source>
        <dbReference type="SAM" id="Phobius"/>
    </source>
</evidence>
<gene>
    <name evidence="2" type="ORF">ACFPYJ_14535</name>
</gene>
<keyword evidence="1" id="KW-1133">Transmembrane helix</keyword>
<proteinExistence type="predicted"/>
<comment type="caution">
    <text evidence="2">The sequence shown here is derived from an EMBL/GenBank/DDBJ whole genome shotgun (WGS) entry which is preliminary data.</text>
</comment>
<dbReference type="Proteomes" id="UP001596047">
    <property type="component" value="Unassembled WGS sequence"/>
</dbReference>
<name>A0ABW0VWS4_9BACL</name>
<organism evidence="2 3">
    <name type="scientific">Paenibacillus solisilvae</name>
    <dbReference type="NCBI Taxonomy" id="2486751"/>
    <lineage>
        <taxon>Bacteria</taxon>
        <taxon>Bacillati</taxon>
        <taxon>Bacillota</taxon>
        <taxon>Bacilli</taxon>
        <taxon>Bacillales</taxon>
        <taxon>Paenibacillaceae</taxon>
        <taxon>Paenibacillus</taxon>
    </lineage>
</organism>
<keyword evidence="3" id="KW-1185">Reference proteome</keyword>
<feature type="transmembrane region" description="Helical" evidence="1">
    <location>
        <begin position="45"/>
        <end position="64"/>
    </location>
</feature>
<dbReference type="EMBL" id="JBHSOW010000048">
    <property type="protein sequence ID" value="MFC5650325.1"/>
    <property type="molecule type" value="Genomic_DNA"/>
</dbReference>
<keyword evidence="1" id="KW-0472">Membrane</keyword>
<evidence type="ECO:0000313" key="3">
    <source>
        <dbReference type="Proteomes" id="UP001596047"/>
    </source>
</evidence>
<dbReference type="Pfam" id="PF26310">
    <property type="entry name" value="YczF"/>
    <property type="match status" value="1"/>
</dbReference>